<evidence type="ECO:0000313" key="1">
    <source>
        <dbReference type="EMBL" id="CAA6815539.1"/>
    </source>
</evidence>
<sequence>MKDEYDFTNAEQGKFYVPIEELDIPIYLDEEVKKFFLKKLKNKDVDFSLSSVVNALLLKDIEISKRLAI</sequence>
<name>A0A6S6TGB9_9BACT</name>
<gene>
    <name evidence="1" type="ORF">HELGO_WM40544</name>
</gene>
<dbReference type="AlphaFoldDB" id="A0A6S6TGB9"/>
<protein>
    <submittedName>
        <fullName evidence="1">Uncharacterized protein</fullName>
    </submittedName>
</protein>
<reference evidence="1" key="1">
    <citation type="submission" date="2020-01" db="EMBL/GenBank/DDBJ databases">
        <authorList>
            <person name="Meier V. D."/>
            <person name="Meier V D."/>
        </authorList>
    </citation>
    <scope>NUCLEOTIDE SEQUENCE</scope>
    <source>
        <strain evidence="1">HLG_WM_MAG_05</strain>
    </source>
</reference>
<organism evidence="1">
    <name type="scientific">uncultured Sulfurovum sp</name>
    <dbReference type="NCBI Taxonomy" id="269237"/>
    <lineage>
        <taxon>Bacteria</taxon>
        <taxon>Pseudomonadati</taxon>
        <taxon>Campylobacterota</taxon>
        <taxon>Epsilonproteobacteria</taxon>
        <taxon>Campylobacterales</taxon>
        <taxon>Sulfurovaceae</taxon>
        <taxon>Sulfurovum</taxon>
        <taxon>environmental samples</taxon>
    </lineage>
</organism>
<proteinExistence type="predicted"/>
<dbReference type="EMBL" id="CACVAU010000046">
    <property type="protein sequence ID" value="CAA6815539.1"/>
    <property type="molecule type" value="Genomic_DNA"/>
</dbReference>
<accession>A0A6S6TGB9</accession>